<protein>
    <submittedName>
        <fullName evidence="7">ARM repeat-containing protein</fullName>
    </submittedName>
</protein>
<dbReference type="Pfam" id="PF12755">
    <property type="entry name" value="Vac14_Fab1_bd"/>
    <property type="match status" value="1"/>
</dbReference>
<evidence type="ECO:0000256" key="5">
    <source>
        <dbReference type="SAM" id="MobiDB-lite"/>
    </source>
</evidence>
<keyword evidence="3" id="KW-0677">Repeat</keyword>
<dbReference type="InterPro" id="IPR011989">
    <property type="entry name" value="ARM-like"/>
</dbReference>
<sequence>MDASIVKRLNDRVYDKRKNAAKELEEQVKVFVKTDPDKINAIIGQLSKDFAYAVHKPDARNGGLIGLAATAIALGQQELAQHLDDIIHPVLACFGDQDAQVRYYASESLFNIAKVARGEILRYFNEIFDVLCKLSADSDVSVKSGADLLDRLIKDIVHDNASSYISIIPMDPEGDYKRATQATYTSNGETLQFQPQQNARAFSLPKFIPLLMERINTIDPFTRVFLVSWITTLNAVPDLELVSYLPAFLGGLLNFLGDSHTDVRVITQSALDLLLHEIRRISEIQKLVEQNMAQSSNANSDDEGDEKNVNDDSLLKHNGELYIPGQDVRLDYPKILEILISHIDASDAKIQIVVLNWLESLLEISPMSFIPYLSKLLSVILLTMANNDNSTLKQNSKDFNSALMELIKDLGEAEEKRLNYSSTINQLTSHFLNENEETKMAVLDWLKMLYQKSPEQLLTRGDELFTVLLKALSDSNEQVIHKDLQLLSEVSHSSDDKSFSYIMVNLLDLYKKDQRLLETRGNFILRKLCISLDPVRVYQTLGNALENEKDITFASIIIQILNNNLITAPELSPLRRKLRKNDDNWVLFTSLFKAWCHNAPATLALCLWAQAYELAYAVLQIFVEFEITVNTLVQIDVLVQLLESPVFTRVRLQLLEPENHPYLYKCLYGILMVLPQSSAFSTLKNRLNSVNVITSFPQVGQERLDDTSSLKSTHHWDDLLNKFSKVQQLKEDQVLENATSINNVKNLPKYDVSTPSVELRTPTADTDQSLSTPKPKDLKSAVRKISGRSFVLKGFGGDR</sequence>
<keyword evidence="4" id="KW-0472">Membrane</keyword>
<proteinExistence type="inferred from homology"/>
<keyword evidence="8" id="KW-1185">Reference proteome</keyword>
<comment type="subcellular location">
    <subcellularLocation>
        <location evidence="1">Endomembrane system</location>
    </subcellularLocation>
</comment>
<feature type="compositionally biased region" description="Polar residues" evidence="5">
    <location>
        <begin position="763"/>
        <end position="772"/>
    </location>
</feature>
<evidence type="ECO:0000313" key="7">
    <source>
        <dbReference type="EMBL" id="ODV73617.1"/>
    </source>
</evidence>
<feature type="region of interest" description="Disordered" evidence="5">
    <location>
        <begin position="753"/>
        <end position="780"/>
    </location>
</feature>
<dbReference type="OrthoDB" id="5574975at2759"/>
<dbReference type="OMA" id="ELPGCHF"/>
<dbReference type="PANTHER" id="PTHR16023:SF0">
    <property type="entry name" value="PROTEIN VAC14 HOMOLOG"/>
    <property type="match status" value="1"/>
</dbReference>
<evidence type="ECO:0000256" key="1">
    <source>
        <dbReference type="ARBA" id="ARBA00004308"/>
    </source>
</evidence>
<dbReference type="GO" id="GO:0006661">
    <property type="term" value="P:phosphatidylinositol biosynthetic process"/>
    <property type="evidence" value="ECO:0007669"/>
    <property type="project" value="InterPro"/>
</dbReference>
<dbReference type="GeneID" id="30988083"/>
<dbReference type="GO" id="GO:0070772">
    <property type="term" value="C:PAS complex"/>
    <property type="evidence" value="ECO:0007669"/>
    <property type="project" value="InterPro"/>
</dbReference>
<dbReference type="InterPro" id="IPR026825">
    <property type="entry name" value="Vac14"/>
</dbReference>
<dbReference type="Pfam" id="PF11916">
    <property type="entry name" value="Vac14_Fig4_bd"/>
    <property type="match status" value="1"/>
</dbReference>
<dbReference type="PANTHER" id="PTHR16023">
    <property type="entry name" value="TAX1 BINDING PROTEIN-RELATED"/>
    <property type="match status" value="1"/>
</dbReference>
<dbReference type="RefSeq" id="XP_020070656.1">
    <property type="nucleotide sequence ID" value="XM_020213687.1"/>
</dbReference>
<evidence type="ECO:0000256" key="3">
    <source>
        <dbReference type="ARBA" id="ARBA00022737"/>
    </source>
</evidence>
<evidence type="ECO:0000259" key="6">
    <source>
        <dbReference type="Pfam" id="PF11916"/>
    </source>
</evidence>
<dbReference type="InterPro" id="IPR021841">
    <property type="entry name" value="VAC14_Fig4p-bd"/>
</dbReference>
<dbReference type="GO" id="GO:0010008">
    <property type="term" value="C:endosome membrane"/>
    <property type="evidence" value="ECO:0007669"/>
    <property type="project" value="TreeGrafter"/>
</dbReference>
<dbReference type="Gene3D" id="1.25.10.10">
    <property type="entry name" value="Leucine-rich Repeat Variant"/>
    <property type="match status" value="3"/>
</dbReference>
<dbReference type="STRING" id="983966.A0A1E4S282"/>
<gene>
    <name evidence="7" type="ORF">CYBJADRAFT_162423</name>
</gene>
<dbReference type="GO" id="GO:0000329">
    <property type="term" value="C:fungal-type vacuole membrane"/>
    <property type="evidence" value="ECO:0007669"/>
    <property type="project" value="TreeGrafter"/>
</dbReference>
<dbReference type="InterPro" id="IPR016024">
    <property type="entry name" value="ARM-type_fold"/>
</dbReference>
<feature type="domain" description="Vacuolar protein 14 C-terminal Fig4-binding" evidence="6">
    <location>
        <begin position="515"/>
        <end position="690"/>
    </location>
</feature>
<evidence type="ECO:0000256" key="4">
    <source>
        <dbReference type="ARBA" id="ARBA00023136"/>
    </source>
</evidence>
<accession>A0A1E4S282</accession>
<evidence type="ECO:0000313" key="8">
    <source>
        <dbReference type="Proteomes" id="UP000094389"/>
    </source>
</evidence>
<dbReference type="EMBL" id="KV453930">
    <property type="protein sequence ID" value="ODV73617.1"/>
    <property type="molecule type" value="Genomic_DNA"/>
</dbReference>
<evidence type="ECO:0000256" key="2">
    <source>
        <dbReference type="ARBA" id="ARBA00010225"/>
    </source>
</evidence>
<comment type="similarity">
    <text evidence="2">Belongs to the VAC14 family.</text>
</comment>
<dbReference type="AlphaFoldDB" id="A0A1E4S282"/>
<reference evidence="7 8" key="1">
    <citation type="journal article" date="2016" name="Proc. Natl. Acad. Sci. U.S.A.">
        <title>Comparative genomics of biotechnologically important yeasts.</title>
        <authorList>
            <person name="Riley R."/>
            <person name="Haridas S."/>
            <person name="Wolfe K.H."/>
            <person name="Lopes M.R."/>
            <person name="Hittinger C.T."/>
            <person name="Goeker M."/>
            <person name="Salamov A.A."/>
            <person name="Wisecaver J.H."/>
            <person name="Long T.M."/>
            <person name="Calvey C.H."/>
            <person name="Aerts A.L."/>
            <person name="Barry K.W."/>
            <person name="Choi C."/>
            <person name="Clum A."/>
            <person name="Coughlan A.Y."/>
            <person name="Deshpande S."/>
            <person name="Douglass A.P."/>
            <person name="Hanson S.J."/>
            <person name="Klenk H.-P."/>
            <person name="LaButti K.M."/>
            <person name="Lapidus A."/>
            <person name="Lindquist E.A."/>
            <person name="Lipzen A.M."/>
            <person name="Meier-Kolthoff J.P."/>
            <person name="Ohm R.A."/>
            <person name="Otillar R.P."/>
            <person name="Pangilinan J.L."/>
            <person name="Peng Y."/>
            <person name="Rokas A."/>
            <person name="Rosa C.A."/>
            <person name="Scheuner C."/>
            <person name="Sibirny A.A."/>
            <person name="Slot J.C."/>
            <person name="Stielow J.B."/>
            <person name="Sun H."/>
            <person name="Kurtzman C.P."/>
            <person name="Blackwell M."/>
            <person name="Grigoriev I.V."/>
            <person name="Jeffries T.W."/>
        </authorList>
    </citation>
    <scope>NUCLEOTIDE SEQUENCE [LARGE SCALE GENOMIC DNA]</scope>
    <source>
        <strain evidence="8">ATCC 18201 / CBS 1600 / BCRC 20928 / JCM 3617 / NBRC 0987 / NRRL Y-1542</strain>
    </source>
</reference>
<dbReference type="SUPFAM" id="SSF48371">
    <property type="entry name" value="ARM repeat"/>
    <property type="match status" value="1"/>
</dbReference>
<dbReference type="Proteomes" id="UP000094389">
    <property type="component" value="Unassembled WGS sequence"/>
</dbReference>
<name>A0A1E4S282_CYBJN</name>
<organism evidence="7 8">
    <name type="scientific">Cyberlindnera jadinii (strain ATCC 18201 / CBS 1600 / BCRC 20928 / JCM 3617 / NBRC 0987 / NRRL Y-1542)</name>
    <name type="common">Torula yeast</name>
    <name type="synonym">Candida utilis</name>
    <dbReference type="NCBI Taxonomy" id="983966"/>
    <lineage>
        <taxon>Eukaryota</taxon>
        <taxon>Fungi</taxon>
        <taxon>Dikarya</taxon>
        <taxon>Ascomycota</taxon>
        <taxon>Saccharomycotina</taxon>
        <taxon>Saccharomycetes</taxon>
        <taxon>Phaffomycetales</taxon>
        <taxon>Phaffomycetaceae</taxon>
        <taxon>Cyberlindnera</taxon>
    </lineage>
</organism>